<evidence type="ECO:0000313" key="4">
    <source>
        <dbReference type="Proteomes" id="UP000627838"/>
    </source>
</evidence>
<keyword evidence="1" id="KW-1133">Transmembrane helix</keyword>
<reference evidence="3 4" key="1">
    <citation type="submission" date="2020-10" db="EMBL/GenBank/DDBJ databases">
        <title>Sequencing the genomes of 1000 actinobacteria strains.</title>
        <authorList>
            <person name="Klenk H.-P."/>
        </authorList>
    </citation>
    <scope>NUCLEOTIDE SEQUENCE [LARGE SCALE GENOMIC DNA]</scope>
    <source>
        <strain evidence="3 4">DSM 46744</strain>
    </source>
</reference>
<keyword evidence="2" id="KW-0732">Signal</keyword>
<dbReference type="Proteomes" id="UP000627838">
    <property type="component" value="Unassembled WGS sequence"/>
</dbReference>
<comment type="caution">
    <text evidence="3">The sequence shown here is derived from an EMBL/GenBank/DDBJ whole genome shotgun (WGS) entry which is preliminary data.</text>
</comment>
<proteinExistence type="predicted"/>
<feature type="chain" id="PRO_5047288678" description="DUF2330 domain-containing protein" evidence="2">
    <location>
        <begin position="23"/>
        <end position="347"/>
    </location>
</feature>
<feature type="signal peptide" evidence="2">
    <location>
        <begin position="1"/>
        <end position="22"/>
    </location>
</feature>
<keyword evidence="4" id="KW-1185">Reference proteome</keyword>
<dbReference type="RefSeq" id="WP_192762740.1">
    <property type="nucleotide sequence ID" value="NZ_JADBDZ010000001.1"/>
</dbReference>
<evidence type="ECO:0000313" key="3">
    <source>
        <dbReference type="EMBL" id="MBE1536744.1"/>
    </source>
</evidence>
<accession>A0ABR9K2C6</accession>
<keyword evidence="1" id="KW-0812">Transmembrane</keyword>
<evidence type="ECO:0008006" key="5">
    <source>
        <dbReference type="Google" id="ProtNLM"/>
    </source>
</evidence>
<dbReference type="Pfam" id="PF10092">
    <property type="entry name" value="DUF2330"/>
    <property type="match status" value="1"/>
</dbReference>
<gene>
    <name evidence="3" type="ORF">H4W34_006577</name>
</gene>
<protein>
    <recommendedName>
        <fullName evidence="5">DUF2330 domain-containing protein</fullName>
    </recommendedName>
</protein>
<dbReference type="EMBL" id="JADBDZ010000001">
    <property type="protein sequence ID" value="MBE1536744.1"/>
    <property type="molecule type" value="Genomic_DNA"/>
</dbReference>
<evidence type="ECO:0000256" key="2">
    <source>
        <dbReference type="SAM" id="SignalP"/>
    </source>
</evidence>
<name>A0ABR9K2C6_9ACTN</name>
<feature type="transmembrane region" description="Helical" evidence="1">
    <location>
        <begin position="310"/>
        <end position="333"/>
    </location>
</feature>
<keyword evidence="1" id="KW-0472">Membrane</keyword>
<sequence length="347" mass="37643">MVTVMGLALASSAAAVAQPAWACGCGAMIADGSVRVSDETSIVRHDAAAGTEDIVMRLSAESAEKDAAWLFPTPSEATVRLGERGWFEQLDALTEPRVVTRRVWFPDLGSGDGATAGGAPPAPGGSVEVLGERDLGPFRVATLDADDPDALSGWLTRNGYRLRPDLAKALGPYVEQGWKYVAVKLRPSSGARLTGELAPLHVSFASDELVYPMRLSRLAKNTQRLRLYVLGEHRVEQTTGARMRVAFAGRVTPERVRSPELRRFLGKGLFMTELDDGRIDPERIVDDYRFTATDDEPYRQVVYREEVVRFLGMPAGWLIVFTAGALAVGLGAVPAARRLRRHRAAGG</sequence>
<organism evidence="3 4">
    <name type="scientific">Actinomadura algeriensis</name>
    <dbReference type="NCBI Taxonomy" id="1679523"/>
    <lineage>
        <taxon>Bacteria</taxon>
        <taxon>Bacillati</taxon>
        <taxon>Actinomycetota</taxon>
        <taxon>Actinomycetes</taxon>
        <taxon>Streptosporangiales</taxon>
        <taxon>Thermomonosporaceae</taxon>
        <taxon>Actinomadura</taxon>
    </lineage>
</organism>
<evidence type="ECO:0000256" key="1">
    <source>
        <dbReference type="SAM" id="Phobius"/>
    </source>
</evidence>
<dbReference type="InterPro" id="IPR019283">
    <property type="entry name" value="DUF2330"/>
</dbReference>